<evidence type="ECO:0000313" key="2">
    <source>
        <dbReference type="EMBL" id="AEH35963.1"/>
    </source>
</evidence>
<dbReference type="Proteomes" id="UP000006794">
    <property type="component" value="Chromosome"/>
</dbReference>
<organism evidence="2 3">
    <name type="scientific">Halopiger xanaduensis (strain DSM 18323 / JCM 14033 / SH-6)</name>
    <dbReference type="NCBI Taxonomy" id="797210"/>
    <lineage>
        <taxon>Archaea</taxon>
        <taxon>Methanobacteriati</taxon>
        <taxon>Methanobacteriota</taxon>
        <taxon>Stenosarchaea group</taxon>
        <taxon>Halobacteria</taxon>
        <taxon>Halobacteriales</taxon>
        <taxon>Natrialbaceae</taxon>
        <taxon>Halopiger</taxon>
    </lineage>
</organism>
<dbReference type="eggNOG" id="arCOG09088">
    <property type="taxonomic scope" value="Archaea"/>
</dbReference>
<proteinExistence type="predicted"/>
<dbReference type="KEGG" id="hxa:Halxa_1330"/>
<feature type="region of interest" description="Disordered" evidence="1">
    <location>
        <begin position="138"/>
        <end position="168"/>
    </location>
</feature>
<dbReference type="OrthoDB" id="205971at2157"/>
<sequence length="168" mass="18410">MSEFVRANRLYDVENRTPIAHPAHQASDADVRRALEERDDREIRTDGGTDSSERYVPVTIDGERVPAEQVDRFDGDVIVSVPVASAVSEGFDFSGIWRCKRVTVKIFGREFAATIAACSIEHGVAGIQLTECESFESGAARSDNRTDIGHSPSHSENSTRRQGGDSGR</sequence>
<reference evidence="2 3" key="1">
    <citation type="journal article" date="2012" name="Stand. Genomic Sci.">
        <title>Complete genome sequence of Halopiger xanaduensis type strain (SH-6(T)).</title>
        <authorList>
            <person name="Anderson I."/>
            <person name="Tindall B.J."/>
            <person name="Rohde M."/>
            <person name="Lucas S."/>
            <person name="Han J."/>
            <person name="Lapidus A."/>
            <person name="Cheng J.F."/>
            <person name="Goodwin L."/>
            <person name="Pitluck S."/>
            <person name="Peters L."/>
            <person name="Pati A."/>
            <person name="Mikhailova N."/>
            <person name="Pagani I."/>
            <person name="Teshima H."/>
            <person name="Han C."/>
            <person name="Tapia R."/>
            <person name="Land M."/>
            <person name="Woyke T."/>
            <person name="Klenk H.P."/>
            <person name="Kyrpides N."/>
            <person name="Ivanova N."/>
        </authorList>
    </citation>
    <scope>NUCLEOTIDE SEQUENCE [LARGE SCALE GENOMIC DNA]</scope>
    <source>
        <strain evidence="3">DSM 18323 / JCM 14033 / SH-6</strain>
    </source>
</reference>
<protein>
    <submittedName>
        <fullName evidence="2">Uncharacterized protein</fullName>
    </submittedName>
</protein>
<evidence type="ECO:0000313" key="3">
    <source>
        <dbReference type="Proteomes" id="UP000006794"/>
    </source>
</evidence>
<accession>F8DBY7</accession>
<keyword evidence="3" id="KW-1185">Reference proteome</keyword>
<dbReference type="HOGENOM" id="CLU_1830638_0_0_2"/>
<name>F8DBY7_HALXS</name>
<dbReference type="STRING" id="797210.Halxa_1330"/>
<dbReference type="GeneID" id="10796300"/>
<feature type="compositionally biased region" description="Basic and acidic residues" evidence="1">
    <location>
        <begin position="157"/>
        <end position="168"/>
    </location>
</feature>
<dbReference type="EMBL" id="CP002839">
    <property type="protein sequence ID" value="AEH35963.1"/>
    <property type="molecule type" value="Genomic_DNA"/>
</dbReference>
<evidence type="ECO:0000256" key="1">
    <source>
        <dbReference type="SAM" id="MobiDB-lite"/>
    </source>
</evidence>
<dbReference type="RefSeq" id="WP_013878860.1">
    <property type="nucleotide sequence ID" value="NC_015666.1"/>
</dbReference>
<gene>
    <name evidence="2" type="ordered locus">Halxa_1330</name>
</gene>
<dbReference type="AlphaFoldDB" id="F8DBY7"/>